<reference evidence="2" key="1">
    <citation type="journal article" date="2017" name="Genome Biol.">
        <title>Comparative genomics reveals high biological diversity and specific adaptations in the industrially and medically important fungal genus Aspergillus.</title>
        <authorList>
            <person name="de Vries R.P."/>
            <person name="Riley R."/>
            <person name="Wiebenga A."/>
            <person name="Aguilar-Osorio G."/>
            <person name="Amillis S."/>
            <person name="Uchima C.A."/>
            <person name="Anderluh G."/>
            <person name="Asadollahi M."/>
            <person name="Askin M."/>
            <person name="Barry K."/>
            <person name="Battaglia E."/>
            <person name="Bayram O."/>
            <person name="Benocci T."/>
            <person name="Braus-Stromeyer S.A."/>
            <person name="Caldana C."/>
            <person name="Canovas D."/>
            <person name="Cerqueira G.C."/>
            <person name="Chen F."/>
            <person name="Chen W."/>
            <person name="Choi C."/>
            <person name="Clum A."/>
            <person name="Dos Santos R.A."/>
            <person name="Damasio A.R."/>
            <person name="Diallinas G."/>
            <person name="Emri T."/>
            <person name="Fekete E."/>
            <person name="Flipphi M."/>
            <person name="Freyberg S."/>
            <person name="Gallo A."/>
            <person name="Gournas C."/>
            <person name="Habgood R."/>
            <person name="Hainaut M."/>
            <person name="Harispe M.L."/>
            <person name="Henrissat B."/>
            <person name="Hilden K.S."/>
            <person name="Hope R."/>
            <person name="Hossain A."/>
            <person name="Karabika E."/>
            <person name="Karaffa L."/>
            <person name="Karanyi Z."/>
            <person name="Krasevec N."/>
            <person name="Kuo A."/>
            <person name="Kusch H."/>
            <person name="LaButti K."/>
            <person name="Lagendijk E.L."/>
            <person name="Lapidus A."/>
            <person name="Levasseur A."/>
            <person name="Lindquist E."/>
            <person name="Lipzen A."/>
            <person name="Logrieco A.F."/>
            <person name="MacCabe A."/>
            <person name="Maekelae M.R."/>
            <person name="Malavazi I."/>
            <person name="Melin P."/>
            <person name="Meyer V."/>
            <person name="Mielnichuk N."/>
            <person name="Miskei M."/>
            <person name="Molnar A.P."/>
            <person name="Mule G."/>
            <person name="Ngan C.Y."/>
            <person name="Orejas M."/>
            <person name="Orosz E."/>
            <person name="Ouedraogo J.P."/>
            <person name="Overkamp K.M."/>
            <person name="Park H.-S."/>
            <person name="Perrone G."/>
            <person name="Piumi F."/>
            <person name="Punt P.J."/>
            <person name="Ram A.F."/>
            <person name="Ramon A."/>
            <person name="Rauscher S."/>
            <person name="Record E."/>
            <person name="Riano-Pachon D.M."/>
            <person name="Robert V."/>
            <person name="Roehrig J."/>
            <person name="Ruller R."/>
            <person name="Salamov A."/>
            <person name="Salih N.S."/>
            <person name="Samson R.A."/>
            <person name="Sandor E."/>
            <person name="Sanguinetti M."/>
            <person name="Schuetze T."/>
            <person name="Sepcic K."/>
            <person name="Shelest E."/>
            <person name="Sherlock G."/>
            <person name="Sophianopoulou V."/>
            <person name="Squina F.M."/>
            <person name="Sun H."/>
            <person name="Susca A."/>
            <person name="Todd R.B."/>
            <person name="Tsang A."/>
            <person name="Unkles S.E."/>
            <person name="van de Wiele N."/>
            <person name="van Rossen-Uffink D."/>
            <person name="Oliveira J.V."/>
            <person name="Vesth T.C."/>
            <person name="Visser J."/>
            <person name="Yu J.-H."/>
            <person name="Zhou M."/>
            <person name="Andersen M.R."/>
            <person name="Archer D.B."/>
            <person name="Baker S.E."/>
            <person name="Benoit I."/>
            <person name="Brakhage A.A."/>
            <person name="Braus G.H."/>
            <person name="Fischer R."/>
            <person name="Frisvad J.C."/>
            <person name="Goldman G.H."/>
            <person name="Houbraken J."/>
            <person name="Oakley B."/>
            <person name="Pocsi I."/>
            <person name="Scazzocchio C."/>
            <person name="Seiboth B."/>
            <person name="vanKuyk P.A."/>
            <person name="Wortman J."/>
            <person name="Dyer P.S."/>
            <person name="Grigoriev I.V."/>
        </authorList>
    </citation>
    <scope>NUCLEOTIDE SEQUENCE [LARGE SCALE GENOMIC DNA]</scope>
    <source>
        <strain evidence="2">CBS 583.65</strain>
    </source>
</reference>
<gene>
    <name evidence="1" type="ORF">ASPVEDRAFT_889679</name>
</gene>
<dbReference type="Proteomes" id="UP000184073">
    <property type="component" value="Unassembled WGS sequence"/>
</dbReference>
<dbReference type="GeneID" id="63733976"/>
<organism evidence="1 2">
    <name type="scientific">Aspergillus versicolor CBS 583.65</name>
    <dbReference type="NCBI Taxonomy" id="1036611"/>
    <lineage>
        <taxon>Eukaryota</taxon>
        <taxon>Fungi</taxon>
        <taxon>Dikarya</taxon>
        <taxon>Ascomycota</taxon>
        <taxon>Pezizomycotina</taxon>
        <taxon>Eurotiomycetes</taxon>
        <taxon>Eurotiomycetidae</taxon>
        <taxon>Eurotiales</taxon>
        <taxon>Aspergillaceae</taxon>
        <taxon>Aspergillus</taxon>
        <taxon>Aspergillus subgen. Nidulantes</taxon>
    </lineage>
</organism>
<dbReference type="VEuPathDB" id="FungiDB:ASPVEDRAFT_889679"/>
<accession>A0A1L9PNM3</accession>
<evidence type="ECO:0000313" key="2">
    <source>
        <dbReference type="Proteomes" id="UP000184073"/>
    </source>
</evidence>
<keyword evidence="2" id="KW-1185">Reference proteome</keyword>
<dbReference type="OrthoDB" id="10017101at2759"/>
<dbReference type="EMBL" id="KV878130">
    <property type="protein sequence ID" value="OJJ03124.1"/>
    <property type="molecule type" value="Genomic_DNA"/>
</dbReference>
<proteinExistence type="predicted"/>
<name>A0A1L9PNM3_ASPVE</name>
<dbReference type="STRING" id="1036611.A0A1L9PNM3"/>
<sequence length="75" mass="8720">MTVYITDHSTSVLKTHSWRTASNSASYLLSHITPTSKILEIGCGVWPRLNYCRFRPPCKPWSCHTDRKRDLARRD</sequence>
<dbReference type="AlphaFoldDB" id="A0A1L9PNM3"/>
<protein>
    <recommendedName>
        <fullName evidence="3">Methyltransferase type 11 domain-containing protein</fullName>
    </recommendedName>
</protein>
<evidence type="ECO:0000313" key="1">
    <source>
        <dbReference type="EMBL" id="OJJ03124.1"/>
    </source>
</evidence>
<evidence type="ECO:0008006" key="3">
    <source>
        <dbReference type="Google" id="ProtNLM"/>
    </source>
</evidence>
<dbReference type="RefSeq" id="XP_040668886.1">
    <property type="nucleotide sequence ID" value="XM_040818465.1"/>
</dbReference>